<dbReference type="EMBL" id="UASD01000005">
    <property type="protein sequence ID" value="SPX09592.1"/>
    <property type="molecule type" value="Genomic_DNA"/>
</dbReference>
<proteinExistence type="predicted"/>
<protein>
    <submittedName>
        <fullName evidence="1">Uncharacterized protein</fullName>
    </submittedName>
</protein>
<sequence>MNGLNSLQCHFLRQTALMQTQVWTYGDYRTTGVVNTLTEQVLTETTLFTLIMSAKDFRGRLLEPVIARPRRPLSSRASTASCSIRFSLRTMMSGAARSSRRFRRLLRLMTRRYRSFRSEVAKTTHHPAEPADADLAAVPAERSGSSTLVCYQTERTLPAV</sequence>
<organism evidence="1 2">
    <name type="scientific">Escherichia coli</name>
    <dbReference type="NCBI Taxonomy" id="562"/>
    <lineage>
        <taxon>Bacteria</taxon>
        <taxon>Pseudomonadati</taxon>
        <taxon>Pseudomonadota</taxon>
        <taxon>Gammaproteobacteria</taxon>
        <taxon>Enterobacterales</taxon>
        <taxon>Enterobacteriaceae</taxon>
        <taxon>Escherichia</taxon>
    </lineage>
</organism>
<dbReference type="Proteomes" id="UP000250780">
    <property type="component" value="Unassembled WGS sequence"/>
</dbReference>
<accession>A0A2X1MWX2</accession>
<reference evidence="1 2" key="1">
    <citation type="submission" date="2018-06" db="EMBL/GenBank/DDBJ databases">
        <authorList>
            <consortium name="Pathogen Informatics"/>
            <person name="Doyle S."/>
        </authorList>
    </citation>
    <scope>NUCLEOTIDE SEQUENCE [LARGE SCALE GENOMIC DNA]</scope>
    <source>
        <strain evidence="1 2">NCTC9073</strain>
    </source>
</reference>
<name>A0A2X1MWX2_ECOLX</name>
<evidence type="ECO:0000313" key="1">
    <source>
        <dbReference type="EMBL" id="SPX09592.1"/>
    </source>
</evidence>
<dbReference type="AlphaFoldDB" id="A0A2X1MWX2"/>
<evidence type="ECO:0000313" key="2">
    <source>
        <dbReference type="Proteomes" id="UP000250780"/>
    </source>
</evidence>
<gene>
    <name evidence="1" type="ORF">NCTC9073_00851</name>
</gene>